<dbReference type="OrthoDB" id="5576026at2759"/>
<organism evidence="11 12">
    <name type="scientific">Bagarius yarrelli</name>
    <name type="common">Goonch</name>
    <name type="synonym">Bagrus yarrelli</name>
    <dbReference type="NCBI Taxonomy" id="175774"/>
    <lineage>
        <taxon>Eukaryota</taxon>
        <taxon>Metazoa</taxon>
        <taxon>Chordata</taxon>
        <taxon>Craniata</taxon>
        <taxon>Vertebrata</taxon>
        <taxon>Euteleostomi</taxon>
        <taxon>Actinopterygii</taxon>
        <taxon>Neopterygii</taxon>
        <taxon>Teleostei</taxon>
        <taxon>Ostariophysi</taxon>
        <taxon>Siluriformes</taxon>
        <taxon>Sisoridae</taxon>
        <taxon>Sisorinae</taxon>
        <taxon>Bagarius</taxon>
    </lineage>
</organism>
<keyword evidence="12" id="KW-1185">Reference proteome</keyword>
<dbReference type="FunFam" id="3.30.160.60:FF:000614">
    <property type="entry name" value="Zinc finger protein 142"/>
    <property type="match status" value="1"/>
</dbReference>
<dbReference type="InterPro" id="IPR050589">
    <property type="entry name" value="Ikaros_C2H2-ZF"/>
</dbReference>
<dbReference type="Gene3D" id="3.30.160.60">
    <property type="entry name" value="Classic Zinc Finger"/>
    <property type="match status" value="3"/>
</dbReference>
<evidence type="ECO:0000256" key="1">
    <source>
        <dbReference type="ARBA" id="ARBA00004123"/>
    </source>
</evidence>
<keyword evidence="5" id="KW-0862">Zinc</keyword>
<evidence type="ECO:0000313" key="11">
    <source>
        <dbReference type="EMBL" id="TTC29625.1"/>
    </source>
</evidence>
<keyword evidence="3" id="KW-0677">Repeat</keyword>
<keyword evidence="7" id="KW-0539">Nucleus</keyword>
<dbReference type="GO" id="GO:0008270">
    <property type="term" value="F:zinc ion binding"/>
    <property type="evidence" value="ECO:0007669"/>
    <property type="project" value="UniProtKB-KW"/>
</dbReference>
<evidence type="ECO:0000256" key="9">
    <source>
        <dbReference type="SAM" id="MobiDB-lite"/>
    </source>
</evidence>
<feature type="domain" description="C2H2-type" evidence="10">
    <location>
        <begin position="92"/>
        <end position="119"/>
    </location>
</feature>
<sequence>MRIERTESAARPGWTMNEMKVEPLDFVRDFQEYLDQQTHHVNTLSSSVNGEKSDEDLRTGVCEAEQSVMEHLPPVEVRLDTDGFERTEDGKFRCRYCSYASKGQARLIEHMRTHTGEKPHRCQLCPFSSAYERQLETHMRSHTHTGEKPYKKCELCCPFRCNDRSNLSHHRRRRHKLRRLPSAASTHTKPEPSLTGMDRPRLLSQPAANQEQDCAEGSRPGFPPRTPEGFEQEVRGHALTPPTQEPNTDTLLSPETSPAQVNARTLYFCPHCQTYFGDNVLYTVHMGCHGYDQPFQCNVCGSEASLHRHMGSVCEGVGGDGEHALHTHTLVLSELLENLRSEFLQEATLLLAQISG</sequence>
<dbReference type="EMBL" id="VCAZ01000174">
    <property type="protein sequence ID" value="TTC29625.1"/>
    <property type="molecule type" value="Genomic_DNA"/>
</dbReference>
<feature type="domain" description="C2H2-type" evidence="10">
    <location>
        <begin position="267"/>
        <end position="294"/>
    </location>
</feature>
<dbReference type="GO" id="GO:0006357">
    <property type="term" value="P:regulation of transcription by RNA polymerase II"/>
    <property type="evidence" value="ECO:0007669"/>
    <property type="project" value="TreeGrafter"/>
</dbReference>
<feature type="domain" description="C2H2-type" evidence="10">
    <location>
        <begin position="120"/>
        <end position="149"/>
    </location>
</feature>
<evidence type="ECO:0000256" key="8">
    <source>
        <dbReference type="PROSITE-ProRule" id="PRU00042"/>
    </source>
</evidence>
<evidence type="ECO:0000256" key="3">
    <source>
        <dbReference type="ARBA" id="ARBA00022737"/>
    </source>
</evidence>
<gene>
    <name evidence="11" type="ORF">Baya_14307</name>
</gene>
<protein>
    <submittedName>
        <fullName evidence="11">Zinc finger protein Pegasus</fullName>
    </submittedName>
</protein>
<feature type="compositionally biased region" description="Basic residues" evidence="9">
    <location>
        <begin position="168"/>
        <end position="179"/>
    </location>
</feature>
<dbReference type="GO" id="GO:0005634">
    <property type="term" value="C:nucleus"/>
    <property type="evidence" value="ECO:0007669"/>
    <property type="project" value="UniProtKB-SubCell"/>
</dbReference>
<dbReference type="SMART" id="SM00355">
    <property type="entry name" value="ZnF_C2H2"/>
    <property type="match status" value="4"/>
</dbReference>
<evidence type="ECO:0000256" key="2">
    <source>
        <dbReference type="ARBA" id="ARBA00022723"/>
    </source>
</evidence>
<keyword evidence="4 8" id="KW-0863">Zinc-finger</keyword>
<accession>A0A556V9P2</accession>
<dbReference type="GO" id="GO:0000978">
    <property type="term" value="F:RNA polymerase II cis-regulatory region sequence-specific DNA binding"/>
    <property type="evidence" value="ECO:0007669"/>
    <property type="project" value="TreeGrafter"/>
</dbReference>
<comment type="subcellular location">
    <subcellularLocation>
        <location evidence="1">Nucleus</location>
    </subcellularLocation>
</comment>
<proteinExistence type="predicted"/>
<evidence type="ECO:0000256" key="5">
    <source>
        <dbReference type="ARBA" id="ARBA00022833"/>
    </source>
</evidence>
<evidence type="ECO:0000256" key="4">
    <source>
        <dbReference type="ARBA" id="ARBA00022771"/>
    </source>
</evidence>
<reference evidence="11 12" key="1">
    <citation type="journal article" date="2019" name="Genome Biol. Evol.">
        <title>Whole-Genome Sequencing of the Giant Devil Catfish, Bagarius yarrelli.</title>
        <authorList>
            <person name="Jiang W."/>
            <person name="Lv Y."/>
            <person name="Cheng L."/>
            <person name="Yang K."/>
            <person name="Chao B."/>
            <person name="Wang X."/>
            <person name="Li Y."/>
            <person name="Pan X."/>
            <person name="You X."/>
            <person name="Zhang Y."/>
            <person name="Yang J."/>
            <person name="Li J."/>
            <person name="Zhang X."/>
            <person name="Liu S."/>
            <person name="Sun C."/>
            <person name="Yang J."/>
            <person name="Shi Q."/>
        </authorList>
    </citation>
    <scope>NUCLEOTIDE SEQUENCE [LARGE SCALE GENOMIC DNA]</scope>
    <source>
        <strain evidence="11">JWS20170419001</strain>
        <tissue evidence="11">Muscle</tissue>
    </source>
</reference>
<name>A0A556V9P2_BAGYA</name>
<dbReference type="PROSITE" id="PS50157">
    <property type="entry name" value="ZINC_FINGER_C2H2_2"/>
    <property type="match status" value="3"/>
</dbReference>
<dbReference type="PANTHER" id="PTHR24404:SF114">
    <property type="entry name" value="KLUMPFUSS, ISOFORM B-RELATED"/>
    <property type="match status" value="1"/>
</dbReference>
<dbReference type="PROSITE" id="PS00028">
    <property type="entry name" value="ZINC_FINGER_C2H2_1"/>
    <property type="match status" value="2"/>
</dbReference>
<dbReference type="Proteomes" id="UP000319801">
    <property type="component" value="Unassembled WGS sequence"/>
</dbReference>
<dbReference type="FunFam" id="3.30.160.60:FF:001097">
    <property type="entry name" value="IKAROS family zinc finger 5"/>
    <property type="match status" value="1"/>
</dbReference>
<dbReference type="AlphaFoldDB" id="A0A556V9P2"/>
<evidence type="ECO:0000256" key="7">
    <source>
        <dbReference type="ARBA" id="ARBA00023242"/>
    </source>
</evidence>
<feature type="region of interest" description="Disordered" evidence="9">
    <location>
        <begin position="168"/>
        <end position="229"/>
    </location>
</feature>
<keyword evidence="2" id="KW-0479">Metal-binding</keyword>
<evidence type="ECO:0000259" key="10">
    <source>
        <dbReference type="PROSITE" id="PS50157"/>
    </source>
</evidence>
<dbReference type="GO" id="GO:0003700">
    <property type="term" value="F:DNA-binding transcription factor activity"/>
    <property type="evidence" value="ECO:0007669"/>
    <property type="project" value="TreeGrafter"/>
</dbReference>
<dbReference type="InterPro" id="IPR013087">
    <property type="entry name" value="Znf_C2H2_type"/>
</dbReference>
<comment type="caution">
    <text evidence="11">The sequence shown here is derived from an EMBL/GenBank/DDBJ whole genome shotgun (WGS) entry which is preliminary data.</text>
</comment>
<keyword evidence="6" id="KW-0238">DNA-binding</keyword>
<dbReference type="SUPFAM" id="SSF57667">
    <property type="entry name" value="beta-beta-alpha zinc fingers"/>
    <property type="match status" value="2"/>
</dbReference>
<dbReference type="PANTHER" id="PTHR24404">
    <property type="entry name" value="ZINC FINGER PROTEIN"/>
    <property type="match status" value="1"/>
</dbReference>
<evidence type="ECO:0000256" key="6">
    <source>
        <dbReference type="ARBA" id="ARBA00023125"/>
    </source>
</evidence>
<evidence type="ECO:0000313" key="12">
    <source>
        <dbReference type="Proteomes" id="UP000319801"/>
    </source>
</evidence>
<dbReference type="InterPro" id="IPR036236">
    <property type="entry name" value="Znf_C2H2_sf"/>
</dbReference>